<dbReference type="OMA" id="SSERWRW"/>
<reference evidence="4" key="3">
    <citation type="submission" date="2025-09" db="UniProtKB">
        <authorList>
            <consortium name="Ensembl"/>
        </authorList>
    </citation>
    <scope>IDENTIFICATION</scope>
</reference>
<accession>W5N271</accession>
<feature type="chain" id="PRO_5004866889" evidence="3">
    <location>
        <begin position="23"/>
        <end position="187"/>
    </location>
</feature>
<reference evidence="5" key="1">
    <citation type="submission" date="2011-12" db="EMBL/GenBank/DDBJ databases">
        <title>The Draft Genome of Lepisosteus oculatus.</title>
        <authorList>
            <consortium name="The Broad Institute Genome Assembly &amp; Analysis Group"/>
            <consortium name="Computational R&amp;D Group"/>
            <consortium name="and Sequencing Platform"/>
            <person name="Di Palma F."/>
            <person name="Alfoldi J."/>
            <person name="Johnson J."/>
            <person name="Berlin A."/>
            <person name="Gnerre S."/>
            <person name="Jaffe D."/>
            <person name="MacCallum I."/>
            <person name="Young S."/>
            <person name="Walker B.J."/>
            <person name="Lander E.S."/>
            <person name="Lindblad-Toh K."/>
        </authorList>
    </citation>
    <scope>NUCLEOTIDE SEQUENCE [LARGE SCALE GENOMIC DNA]</scope>
</reference>
<organism evidence="4 5">
    <name type="scientific">Lepisosteus oculatus</name>
    <name type="common">Spotted gar</name>
    <dbReference type="NCBI Taxonomy" id="7918"/>
    <lineage>
        <taxon>Eukaryota</taxon>
        <taxon>Metazoa</taxon>
        <taxon>Chordata</taxon>
        <taxon>Craniata</taxon>
        <taxon>Vertebrata</taxon>
        <taxon>Euteleostomi</taxon>
        <taxon>Actinopterygii</taxon>
        <taxon>Neopterygii</taxon>
        <taxon>Holostei</taxon>
        <taxon>Semionotiformes</taxon>
        <taxon>Lepisosteidae</taxon>
        <taxon>Lepisosteus</taxon>
    </lineage>
</organism>
<dbReference type="FunCoup" id="W5N271">
    <property type="interactions" value="29"/>
</dbReference>
<proteinExistence type="predicted"/>
<feature type="signal peptide" evidence="3">
    <location>
        <begin position="1"/>
        <end position="22"/>
    </location>
</feature>
<dbReference type="PANTHER" id="PTHR41693">
    <property type="entry name" value="HEME-BINDING PROTEIN 1"/>
    <property type="match status" value="1"/>
</dbReference>
<keyword evidence="5" id="KW-1185">Reference proteome</keyword>
<reference evidence="4" key="2">
    <citation type="submission" date="2025-08" db="UniProtKB">
        <authorList>
            <consortium name="Ensembl"/>
        </authorList>
    </citation>
    <scope>IDENTIFICATION</scope>
</reference>
<evidence type="ECO:0000256" key="3">
    <source>
        <dbReference type="SAM" id="SignalP"/>
    </source>
</evidence>
<keyword evidence="1" id="KW-0175">Coiled coil</keyword>
<feature type="region of interest" description="Disordered" evidence="2">
    <location>
        <begin position="121"/>
        <end position="187"/>
    </location>
</feature>
<evidence type="ECO:0000256" key="2">
    <source>
        <dbReference type="SAM" id="MobiDB-lite"/>
    </source>
</evidence>
<feature type="coiled-coil region" evidence="1">
    <location>
        <begin position="89"/>
        <end position="116"/>
    </location>
</feature>
<name>W5N271_LEPOC</name>
<dbReference type="Proteomes" id="UP000018468">
    <property type="component" value="Linkage group LG12"/>
</dbReference>
<evidence type="ECO:0000256" key="1">
    <source>
        <dbReference type="SAM" id="Coils"/>
    </source>
</evidence>
<dbReference type="Ensembl" id="ENSLOCT00000014759.1">
    <property type="protein sequence ID" value="ENSLOCP00000014730.1"/>
    <property type="gene ID" value="ENSLOCG00000011980.1"/>
</dbReference>
<dbReference type="HOGENOM" id="CLU_1453935_0_0_1"/>
<evidence type="ECO:0000313" key="5">
    <source>
        <dbReference type="Proteomes" id="UP000018468"/>
    </source>
</evidence>
<dbReference type="GeneTree" id="ENSGT00410000026495"/>
<dbReference type="Bgee" id="ENSLOCG00000011980">
    <property type="expression patterns" value="Expressed in zone of skin and 13 other cell types or tissues"/>
</dbReference>
<sequence>NMSPPLVMLLAVAVTLMTPLAGEDNELDYGYWNYREGADRVNVNTVRSVTRLLDHWGNRIFTEVKNLLHSQPNSVLPDYSRVRPLSESLSDLFREVTLLQRRVVELTDRLAKMEAIARRHGYRGRRTGVRAGPPAPVPRRPRPQSARRGGAFASIPRRVPARLNRKQVTHHTRARPQRLPWRASSQR</sequence>
<keyword evidence="3" id="KW-0732">Signal</keyword>
<feature type="compositionally biased region" description="Basic residues" evidence="2">
    <location>
        <begin position="159"/>
        <end position="176"/>
    </location>
</feature>
<evidence type="ECO:0000313" key="4">
    <source>
        <dbReference type="Ensembl" id="ENSLOCP00000014730.1"/>
    </source>
</evidence>
<dbReference type="InParanoid" id="W5N271"/>
<dbReference type="PANTHER" id="PTHR41693:SF1">
    <property type="entry name" value="SI:CH211-243A20.3"/>
    <property type="match status" value="1"/>
</dbReference>
<dbReference type="EMBL" id="AHAT01036137">
    <property type="status" value="NOT_ANNOTATED_CDS"/>
    <property type="molecule type" value="Genomic_DNA"/>
</dbReference>
<dbReference type="eggNOG" id="ENOG502S1MQ">
    <property type="taxonomic scope" value="Eukaryota"/>
</dbReference>
<dbReference type="AlphaFoldDB" id="W5N271"/>
<protein>
    <submittedName>
        <fullName evidence="4">Si:ch211-243a20.3</fullName>
    </submittedName>
</protein>